<comment type="caution">
    <text evidence="2">The sequence shown here is derived from an EMBL/GenBank/DDBJ whole genome shotgun (WGS) entry which is preliminary data.</text>
</comment>
<proteinExistence type="predicted"/>
<dbReference type="Proteomes" id="UP000006329">
    <property type="component" value="Unassembled WGS sequence"/>
</dbReference>
<evidence type="ECO:0000313" key="3">
    <source>
        <dbReference type="Proteomes" id="UP000006329"/>
    </source>
</evidence>
<feature type="region of interest" description="Disordered" evidence="1">
    <location>
        <begin position="1"/>
        <end position="37"/>
    </location>
</feature>
<evidence type="ECO:0000313" key="2">
    <source>
        <dbReference type="EMBL" id="EKO34084.1"/>
    </source>
</evidence>
<protein>
    <submittedName>
        <fullName evidence="2">Uncharacterized protein</fullName>
    </submittedName>
</protein>
<organism evidence="2 3">
    <name type="scientific">Leptospira santarosai str. MOR084</name>
    <dbReference type="NCBI Taxonomy" id="1049984"/>
    <lineage>
        <taxon>Bacteria</taxon>
        <taxon>Pseudomonadati</taxon>
        <taxon>Spirochaetota</taxon>
        <taxon>Spirochaetia</taxon>
        <taxon>Leptospirales</taxon>
        <taxon>Leptospiraceae</taxon>
        <taxon>Leptospira</taxon>
    </lineage>
</organism>
<accession>A0A0E2BFU8</accession>
<sequence>MYGRNEFLQNLAPKPEKGNEGVPTNYVSLQRVPKPAE</sequence>
<name>A0A0E2BFU8_9LEPT</name>
<reference evidence="2" key="1">
    <citation type="submission" date="2012-10" db="EMBL/GenBank/DDBJ databases">
        <authorList>
            <person name="Harkins D.M."/>
            <person name="Durkin A.S."/>
            <person name="Brinkac L.M."/>
            <person name="Haft D.H."/>
            <person name="Selengut J.D."/>
            <person name="Sanka R."/>
            <person name="DePew J."/>
            <person name="Purushe J."/>
            <person name="Matthias M.A."/>
            <person name="Vinetz J.M."/>
            <person name="Sutton G.G."/>
            <person name="Nierman W.C."/>
            <person name="Fouts D.E."/>
        </authorList>
    </citation>
    <scope>NUCLEOTIDE SEQUENCE [LARGE SCALE GENOMIC DNA]</scope>
    <source>
        <strain evidence="2">MOR084</strain>
    </source>
</reference>
<keyword evidence="3" id="KW-1185">Reference proteome</keyword>
<gene>
    <name evidence="2" type="ORF">LEP1GSC179_3690</name>
</gene>
<dbReference type="AlphaFoldDB" id="A0A0E2BFU8"/>
<evidence type="ECO:0000256" key="1">
    <source>
        <dbReference type="SAM" id="MobiDB-lite"/>
    </source>
</evidence>
<dbReference type="EMBL" id="AHON02000039">
    <property type="protein sequence ID" value="EKO34084.1"/>
    <property type="molecule type" value="Genomic_DNA"/>
</dbReference>